<keyword evidence="2" id="KW-1185">Reference proteome</keyword>
<name>A0ABN9SF38_9DINO</name>
<feature type="non-terminal residue" evidence="1">
    <location>
        <position position="1"/>
    </location>
</feature>
<reference evidence="1" key="1">
    <citation type="submission" date="2023-10" db="EMBL/GenBank/DDBJ databases">
        <authorList>
            <person name="Chen Y."/>
            <person name="Shah S."/>
            <person name="Dougan E. K."/>
            <person name="Thang M."/>
            <person name="Chan C."/>
        </authorList>
    </citation>
    <scope>NUCLEOTIDE SEQUENCE [LARGE SCALE GENOMIC DNA]</scope>
</reference>
<protein>
    <submittedName>
        <fullName evidence="1">Uncharacterized protein</fullName>
    </submittedName>
</protein>
<evidence type="ECO:0000313" key="2">
    <source>
        <dbReference type="Proteomes" id="UP001189429"/>
    </source>
</evidence>
<dbReference type="EMBL" id="CAUYUJ010010989">
    <property type="protein sequence ID" value="CAK0830666.1"/>
    <property type="molecule type" value="Genomic_DNA"/>
</dbReference>
<organism evidence="1 2">
    <name type="scientific">Prorocentrum cordatum</name>
    <dbReference type="NCBI Taxonomy" id="2364126"/>
    <lineage>
        <taxon>Eukaryota</taxon>
        <taxon>Sar</taxon>
        <taxon>Alveolata</taxon>
        <taxon>Dinophyceae</taxon>
        <taxon>Prorocentrales</taxon>
        <taxon>Prorocentraceae</taxon>
        <taxon>Prorocentrum</taxon>
    </lineage>
</organism>
<evidence type="ECO:0000313" key="1">
    <source>
        <dbReference type="EMBL" id="CAK0830666.1"/>
    </source>
</evidence>
<dbReference type="Proteomes" id="UP001189429">
    <property type="component" value="Unassembled WGS sequence"/>
</dbReference>
<accession>A0ABN9SF38</accession>
<feature type="non-terminal residue" evidence="1">
    <location>
        <position position="147"/>
    </location>
</feature>
<proteinExistence type="predicted"/>
<gene>
    <name evidence="1" type="ORF">PCOR1329_LOCUS29242</name>
</gene>
<comment type="caution">
    <text evidence="1">The sequence shown here is derived from an EMBL/GenBank/DDBJ whole genome shotgun (WGS) entry which is preliminary data.</text>
</comment>
<sequence>RACGAAVQVPWLACVDEACALYWAQWDKLIEVFQNTLEQKQEALKGQADACAYDAALLNECMQLHSMLHDSIPASFAAFQVETFQLAVRMNSAGSPFGQALAERLRDPEAWCERIATPSAAALRRAHAALADAGPASAALAARASKA</sequence>